<evidence type="ECO:0000313" key="3">
    <source>
        <dbReference type="EMBL" id="EGF92657.1"/>
    </source>
</evidence>
<evidence type="ECO:0000313" key="4">
    <source>
        <dbReference type="Proteomes" id="UP000006512"/>
    </source>
</evidence>
<protein>
    <recommendedName>
        <fullName evidence="2">DUF2061 domain-containing protein</fullName>
    </recommendedName>
</protein>
<evidence type="ECO:0000256" key="1">
    <source>
        <dbReference type="SAM" id="Phobius"/>
    </source>
</evidence>
<evidence type="ECO:0000259" key="2">
    <source>
        <dbReference type="Pfam" id="PF09834"/>
    </source>
</evidence>
<feature type="domain" description="DUF2061" evidence="2">
    <location>
        <begin position="4"/>
        <end position="55"/>
    </location>
</feature>
<keyword evidence="1" id="KW-0812">Transmembrane</keyword>
<dbReference type="EMBL" id="GL883077">
    <property type="protein sequence ID" value="EGF92657.1"/>
    <property type="molecule type" value="Genomic_DNA"/>
</dbReference>
<dbReference type="OrthoDB" id="9133582at2"/>
<reference evidence="4" key="1">
    <citation type="submission" date="2011-03" db="EMBL/GenBank/DDBJ databases">
        <title>Draft genome sequence of Brevundimonas diminuta.</title>
        <authorList>
            <person name="Brown P.J.B."/>
            <person name="Buechlein A."/>
            <person name="Hemmerich C."/>
            <person name="Brun Y.V."/>
        </authorList>
    </citation>
    <scope>NUCLEOTIDE SEQUENCE [LARGE SCALE GENOMIC DNA]</scope>
    <source>
        <strain evidence="4">C19</strain>
    </source>
</reference>
<dbReference type="AlphaFoldDB" id="F4QHC0"/>
<keyword evidence="4" id="KW-1185">Reference proteome</keyword>
<proteinExistence type="predicted"/>
<dbReference type="eggNOG" id="COG3205">
    <property type="taxonomic scope" value="Bacteria"/>
</dbReference>
<accession>F4QHC0</accession>
<dbReference type="HOGENOM" id="CLU_160691_2_1_5"/>
<dbReference type="Proteomes" id="UP000006512">
    <property type="component" value="Unassembled WGS sequence"/>
</dbReference>
<gene>
    <name evidence="3" type="ORF">ABI_10940</name>
</gene>
<feature type="transmembrane region" description="Helical" evidence="1">
    <location>
        <begin position="12"/>
        <end position="38"/>
    </location>
</feature>
<name>F4QHC0_9CAUL</name>
<keyword evidence="1" id="KW-0472">Membrane</keyword>
<organism evidence="3 4">
    <name type="scientific">Asticcacaulis biprosthecium C19</name>
    <dbReference type="NCBI Taxonomy" id="715226"/>
    <lineage>
        <taxon>Bacteria</taxon>
        <taxon>Pseudomonadati</taxon>
        <taxon>Pseudomonadota</taxon>
        <taxon>Alphaproteobacteria</taxon>
        <taxon>Caulobacterales</taxon>
        <taxon>Caulobacteraceae</taxon>
        <taxon>Asticcacaulis</taxon>
    </lineage>
</organism>
<dbReference type="Pfam" id="PF09834">
    <property type="entry name" value="DUF2061"/>
    <property type="match status" value="1"/>
</dbReference>
<dbReference type="STRING" id="715226.ABI_10940"/>
<keyword evidence="1" id="KW-1133">Transmembrane helix</keyword>
<dbReference type="InterPro" id="IPR018638">
    <property type="entry name" value="DUF2061_membrane"/>
</dbReference>
<dbReference type="RefSeq" id="WP_006271837.1">
    <property type="nucleotide sequence ID" value="NZ_GL883077.1"/>
</dbReference>
<sequence>MRLVAKTLSYSVMHVAVASTLAYILTGNIAIAVGIGLLEPLVQTLVFPLHEWLWERKPVRLELFHSHG</sequence>